<dbReference type="EMBL" id="JACEZU010000011">
    <property type="protein sequence ID" value="MBA5689400.1"/>
    <property type="molecule type" value="Genomic_DNA"/>
</dbReference>
<dbReference type="Proteomes" id="UP000573499">
    <property type="component" value="Unassembled WGS sequence"/>
</dbReference>
<feature type="transmembrane region" description="Helical" evidence="1">
    <location>
        <begin position="112"/>
        <end position="133"/>
    </location>
</feature>
<keyword evidence="1" id="KW-0812">Transmembrane</keyword>
<sequence length="204" mass="22607">MNLTNCLKMISNLFRAILRPFPLIGGLADCSRKDHASAIKDFFLTITFSTLTFWVTVVIMSVLALYSTATTSDMILKTVSNGELLTFSVSFAGPILLAAMQDRNGKSPFPGAIWHVYALWAFAIIAAVIFGLLKLQVVANLNIGLNMDRVRNWSYFVFGLALVLRYTAIVYQKMLGAADALMPKQDKEFSDEWAAHAKKKGQES</sequence>
<keyword evidence="1" id="KW-0472">Membrane</keyword>
<protein>
    <submittedName>
        <fullName evidence="2">Uncharacterized protein</fullName>
    </submittedName>
</protein>
<keyword evidence="3" id="KW-1185">Reference proteome</keyword>
<dbReference type="AlphaFoldDB" id="A0A7W2IM31"/>
<accession>A0A7W2IM31</accession>
<evidence type="ECO:0000256" key="1">
    <source>
        <dbReference type="SAM" id="Phobius"/>
    </source>
</evidence>
<comment type="caution">
    <text evidence="2">The sequence shown here is derived from an EMBL/GenBank/DDBJ whole genome shotgun (WGS) entry which is preliminary data.</text>
</comment>
<feature type="transmembrane region" description="Helical" evidence="1">
    <location>
        <begin position="42"/>
        <end position="64"/>
    </location>
</feature>
<name>A0A7W2IM31_9BURK</name>
<organism evidence="2 3">
    <name type="scientific">Rugamonas apoptosis</name>
    <dbReference type="NCBI Taxonomy" id="2758570"/>
    <lineage>
        <taxon>Bacteria</taxon>
        <taxon>Pseudomonadati</taxon>
        <taxon>Pseudomonadota</taxon>
        <taxon>Betaproteobacteria</taxon>
        <taxon>Burkholderiales</taxon>
        <taxon>Oxalobacteraceae</taxon>
        <taxon>Telluria group</taxon>
        <taxon>Rugamonas</taxon>
    </lineage>
</organism>
<dbReference type="RefSeq" id="WP_182155947.1">
    <property type="nucleotide sequence ID" value="NZ_JACEZU010000011.1"/>
</dbReference>
<keyword evidence="1" id="KW-1133">Transmembrane helix</keyword>
<reference evidence="2 3" key="1">
    <citation type="submission" date="2020-07" db="EMBL/GenBank/DDBJ databases">
        <title>Novel species isolated from subtropical streams in China.</title>
        <authorList>
            <person name="Lu H."/>
        </authorList>
    </citation>
    <scope>NUCLEOTIDE SEQUENCE [LARGE SCALE GENOMIC DNA]</scope>
    <source>
        <strain evidence="2 3">LX47W</strain>
    </source>
</reference>
<proteinExistence type="predicted"/>
<feature type="transmembrane region" description="Helical" evidence="1">
    <location>
        <begin position="84"/>
        <end position="100"/>
    </location>
</feature>
<feature type="transmembrane region" description="Helical" evidence="1">
    <location>
        <begin position="153"/>
        <end position="171"/>
    </location>
</feature>
<evidence type="ECO:0000313" key="2">
    <source>
        <dbReference type="EMBL" id="MBA5689400.1"/>
    </source>
</evidence>
<evidence type="ECO:0000313" key="3">
    <source>
        <dbReference type="Proteomes" id="UP000573499"/>
    </source>
</evidence>
<gene>
    <name evidence="2" type="ORF">H3H39_20355</name>
</gene>